<proteinExistence type="predicted"/>
<keyword evidence="2" id="KW-1185">Reference proteome</keyword>
<dbReference type="AlphaFoldDB" id="A0AAV2CR05"/>
<dbReference type="Proteomes" id="UP001497516">
    <property type="component" value="Chromosome 1"/>
</dbReference>
<name>A0AAV2CR05_9ROSI</name>
<accession>A0AAV2CR05</accession>
<sequence length="74" mass="7720">MVSSGGRQTADWLGVVLFEDLSSSSCHPGWWKPLPRSDGRWRCPRRVTAAHGVGCVAAAVFDHGGGDPEGGNGG</sequence>
<protein>
    <submittedName>
        <fullName evidence="1">Uncharacterized protein</fullName>
    </submittedName>
</protein>
<reference evidence="1 2" key="1">
    <citation type="submission" date="2024-04" db="EMBL/GenBank/DDBJ databases">
        <authorList>
            <person name="Fracassetti M."/>
        </authorList>
    </citation>
    <scope>NUCLEOTIDE SEQUENCE [LARGE SCALE GENOMIC DNA]</scope>
</reference>
<evidence type="ECO:0000313" key="2">
    <source>
        <dbReference type="Proteomes" id="UP001497516"/>
    </source>
</evidence>
<dbReference type="EMBL" id="OZ034813">
    <property type="protein sequence ID" value="CAL1358253.1"/>
    <property type="molecule type" value="Genomic_DNA"/>
</dbReference>
<organism evidence="1 2">
    <name type="scientific">Linum trigynum</name>
    <dbReference type="NCBI Taxonomy" id="586398"/>
    <lineage>
        <taxon>Eukaryota</taxon>
        <taxon>Viridiplantae</taxon>
        <taxon>Streptophyta</taxon>
        <taxon>Embryophyta</taxon>
        <taxon>Tracheophyta</taxon>
        <taxon>Spermatophyta</taxon>
        <taxon>Magnoliopsida</taxon>
        <taxon>eudicotyledons</taxon>
        <taxon>Gunneridae</taxon>
        <taxon>Pentapetalae</taxon>
        <taxon>rosids</taxon>
        <taxon>fabids</taxon>
        <taxon>Malpighiales</taxon>
        <taxon>Linaceae</taxon>
        <taxon>Linum</taxon>
    </lineage>
</organism>
<gene>
    <name evidence="1" type="ORF">LTRI10_LOCUS5817</name>
</gene>
<evidence type="ECO:0000313" key="1">
    <source>
        <dbReference type="EMBL" id="CAL1358253.1"/>
    </source>
</evidence>